<name>A0A6N2X7Y7_9FIRM</name>
<dbReference type="InterPro" id="IPR050312">
    <property type="entry name" value="IolE/XylAMocC-like"/>
</dbReference>
<reference evidence="1" key="1">
    <citation type="submission" date="2019-11" db="EMBL/GenBank/DDBJ databases">
        <authorList>
            <person name="Feng L."/>
        </authorList>
    </citation>
    <scope>NUCLEOTIDE SEQUENCE</scope>
    <source>
        <strain evidence="1">CbolteaeLFYP116</strain>
    </source>
</reference>
<dbReference type="PANTHER" id="PTHR12110">
    <property type="entry name" value="HYDROXYPYRUVATE ISOMERASE"/>
    <property type="match status" value="1"/>
</dbReference>
<dbReference type="GeneID" id="23113737"/>
<dbReference type="Pfam" id="PF01261">
    <property type="entry name" value="AP_endonuc_2"/>
    <property type="match status" value="1"/>
</dbReference>
<gene>
    <name evidence="1" type="ORF">CBLFYP116_04513</name>
</gene>
<accession>A0A6N2X7Y7</accession>
<dbReference type="InterPro" id="IPR013022">
    <property type="entry name" value="Xyl_isomerase-like_TIM-brl"/>
</dbReference>
<protein>
    <submittedName>
        <fullName evidence="1">Fructoselysine 3-epimerase</fullName>
    </submittedName>
</protein>
<dbReference type="InterPro" id="IPR036237">
    <property type="entry name" value="Xyl_isomerase-like_sf"/>
</dbReference>
<proteinExistence type="predicted"/>
<dbReference type="AlphaFoldDB" id="A0A6N2X7Y7"/>
<sequence length="266" mass="29456">MKSGICLLLLATNHDPLARAAIPTAAKAGYDYAEVSLARIYSLSDNQLSDYRSLFLQSGLPVEVFNNAVPKGLALAGPGADPQALSRYIDRALYLAGFMGVSMITMSGPNRLTVPSDQTWMDIFPSYIQFLKEYTDRAAEYGVSLVIEPINEEEHSFISTVSTAMDAVMAVNRPNLMTMIDSYHFTKQKDDPDTVIRNISHIGHIHYAAQARRSYPLESDMDDCRQLLTPLFDAGYKGRISIEAYADNPEQDLPQSARLLGEILPK</sequence>
<evidence type="ECO:0000313" key="1">
    <source>
        <dbReference type="EMBL" id="VYT49956.1"/>
    </source>
</evidence>
<dbReference type="EMBL" id="CACRTF010000017">
    <property type="protein sequence ID" value="VYT49956.1"/>
    <property type="molecule type" value="Genomic_DNA"/>
</dbReference>
<organism evidence="1">
    <name type="scientific">Enterocloster bolteae</name>
    <dbReference type="NCBI Taxonomy" id="208479"/>
    <lineage>
        <taxon>Bacteria</taxon>
        <taxon>Bacillati</taxon>
        <taxon>Bacillota</taxon>
        <taxon>Clostridia</taxon>
        <taxon>Lachnospirales</taxon>
        <taxon>Lachnospiraceae</taxon>
        <taxon>Enterocloster</taxon>
    </lineage>
</organism>
<dbReference type="Gene3D" id="3.20.20.150">
    <property type="entry name" value="Divalent-metal-dependent TIM barrel enzymes"/>
    <property type="match status" value="1"/>
</dbReference>
<dbReference type="RefSeq" id="WP_002575818.1">
    <property type="nucleotide sequence ID" value="NZ_BAABXO010000001.1"/>
</dbReference>
<dbReference type="SUPFAM" id="SSF51658">
    <property type="entry name" value="Xylose isomerase-like"/>
    <property type="match status" value="1"/>
</dbReference>